<dbReference type="EMBL" id="FJUY01000002">
    <property type="protein sequence ID" value="CZT15712.1"/>
    <property type="molecule type" value="Genomic_DNA"/>
</dbReference>
<dbReference type="RefSeq" id="XP_023622608.1">
    <property type="nucleotide sequence ID" value="XM_023766840.1"/>
</dbReference>
<proteinExistence type="predicted"/>
<name>A0A2D3ULY0_9PEZI</name>
<evidence type="ECO:0000313" key="2">
    <source>
        <dbReference type="Proteomes" id="UP000225277"/>
    </source>
</evidence>
<protein>
    <submittedName>
        <fullName evidence="1">Uncharacterized protein</fullName>
    </submittedName>
</protein>
<keyword evidence="2" id="KW-1185">Reference proteome</keyword>
<dbReference type="GeneID" id="35596784"/>
<reference evidence="1 2" key="1">
    <citation type="submission" date="2016-03" db="EMBL/GenBank/DDBJ databases">
        <authorList>
            <person name="Ploux O."/>
        </authorList>
    </citation>
    <scope>NUCLEOTIDE SEQUENCE [LARGE SCALE GENOMIC DNA]</scope>
    <source>
        <strain evidence="1 2">URUG2</strain>
    </source>
</reference>
<evidence type="ECO:0000313" key="1">
    <source>
        <dbReference type="EMBL" id="CZT15712.1"/>
    </source>
</evidence>
<organism evidence="1 2">
    <name type="scientific">Ramularia collo-cygni</name>
    <dbReference type="NCBI Taxonomy" id="112498"/>
    <lineage>
        <taxon>Eukaryota</taxon>
        <taxon>Fungi</taxon>
        <taxon>Dikarya</taxon>
        <taxon>Ascomycota</taxon>
        <taxon>Pezizomycotina</taxon>
        <taxon>Dothideomycetes</taxon>
        <taxon>Dothideomycetidae</taxon>
        <taxon>Mycosphaerellales</taxon>
        <taxon>Mycosphaerellaceae</taxon>
        <taxon>Ramularia</taxon>
    </lineage>
</organism>
<gene>
    <name evidence="1" type="ORF">RCC_01546</name>
</gene>
<dbReference type="Proteomes" id="UP000225277">
    <property type="component" value="Unassembled WGS sequence"/>
</dbReference>
<sequence>MAAKASLQGLPYEMKLAIGNQFEPTSIQVYLDPKRQTAFEINSPEWKGLYSLSVTSYAHHGIIADVIAAARARCDLLKVKLFRSEDITGRIMTSMELGDFKKLEVTVPLYFTLDEQYVEGEDPDEVLISYTMNFTKAEDNNWVCSESDCTERLLLSTIFTDPAYHPDESLAFFRHHPLKSTLRRAALRGLNSPPDPFTRHVLFAMERNIRATFDRYLTSRNLEPPQGNHSRTSEDFTCASPWNADLELVIEYPQAEFYRRTWCWLGSVRRSIDERLGIRG</sequence>
<accession>A0A2D3ULY0</accession>
<dbReference type="AlphaFoldDB" id="A0A2D3ULY0"/>